<dbReference type="Proteomes" id="UP000515123">
    <property type="component" value="Unplaced"/>
</dbReference>
<reference evidence="3" key="2">
    <citation type="submission" date="2025-08" db="UniProtKB">
        <authorList>
            <consortium name="RefSeq"/>
        </authorList>
    </citation>
    <scope>IDENTIFICATION</scope>
    <source>
        <tissue evidence="3">Leaf</tissue>
    </source>
</reference>
<reference evidence="2" key="1">
    <citation type="journal article" date="2015" name="Nat. Genet.">
        <title>The pineapple genome and the evolution of CAM photosynthesis.</title>
        <authorList>
            <person name="Ming R."/>
            <person name="VanBuren R."/>
            <person name="Wai C.M."/>
            <person name="Tang H."/>
            <person name="Schatz M.C."/>
            <person name="Bowers J.E."/>
            <person name="Lyons E."/>
            <person name="Wang M.L."/>
            <person name="Chen J."/>
            <person name="Biggers E."/>
            <person name="Zhang J."/>
            <person name="Huang L."/>
            <person name="Zhang L."/>
            <person name="Miao W."/>
            <person name="Zhang J."/>
            <person name="Ye Z."/>
            <person name="Miao C."/>
            <person name="Lin Z."/>
            <person name="Wang H."/>
            <person name="Zhou H."/>
            <person name="Yim W.C."/>
            <person name="Priest H.D."/>
            <person name="Zheng C."/>
            <person name="Woodhouse M."/>
            <person name="Edger P.P."/>
            <person name="Guyot R."/>
            <person name="Guo H.B."/>
            <person name="Guo H."/>
            <person name="Zheng G."/>
            <person name="Singh R."/>
            <person name="Sharma A."/>
            <person name="Min X."/>
            <person name="Zheng Y."/>
            <person name="Lee H."/>
            <person name="Gurtowski J."/>
            <person name="Sedlazeck F.J."/>
            <person name="Harkess A."/>
            <person name="McKain M.R."/>
            <person name="Liao Z."/>
            <person name="Fang J."/>
            <person name="Liu J."/>
            <person name="Zhang X."/>
            <person name="Zhang Q."/>
            <person name="Hu W."/>
            <person name="Qin Y."/>
            <person name="Wang K."/>
            <person name="Chen L.Y."/>
            <person name="Shirley N."/>
            <person name="Lin Y.R."/>
            <person name="Liu L.Y."/>
            <person name="Hernandez A.G."/>
            <person name="Wright C.L."/>
            <person name="Bulone V."/>
            <person name="Tuskan G.A."/>
            <person name="Heath K."/>
            <person name="Zee F."/>
            <person name="Moore P.H."/>
            <person name="Sunkar R."/>
            <person name="Leebens-Mack J.H."/>
            <person name="Mockler T."/>
            <person name="Bennetzen J.L."/>
            <person name="Freeling M."/>
            <person name="Sankoff D."/>
            <person name="Paterson A.H."/>
            <person name="Zhu X."/>
            <person name="Yang X."/>
            <person name="Smith J.A."/>
            <person name="Cushman J.C."/>
            <person name="Paull R.E."/>
            <person name="Yu Q."/>
        </authorList>
    </citation>
    <scope>NUCLEOTIDE SEQUENCE [LARGE SCALE GENOMIC DNA]</scope>
    <source>
        <strain evidence="2">cv. F153</strain>
    </source>
</reference>
<proteinExistence type="inferred from homology"/>
<dbReference type="GeneID" id="109705958"/>
<organism evidence="2 3">
    <name type="scientific">Ananas comosus</name>
    <name type="common">Pineapple</name>
    <name type="synonym">Ananas ananas</name>
    <dbReference type="NCBI Taxonomy" id="4615"/>
    <lineage>
        <taxon>Eukaryota</taxon>
        <taxon>Viridiplantae</taxon>
        <taxon>Streptophyta</taxon>
        <taxon>Embryophyta</taxon>
        <taxon>Tracheophyta</taxon>
        <taxon>Spermatophyta</taxon>
        <taxon>Magnoliopsida</taxon>
        <taxon>Liliopsida</taxon>
        <taxon>Poales</taxon>
        <taxon>Bromeliaceae</taxon>
        <taxon>Bromelioideae</taxon>
        <taxon>Ananas</taxon>
    </lineage>
</organism>
<dbReference type="PANTHER" id="PTHR33801">
    <property type="entry name" value="ABSCISIC STRESS-RIPENING PROTEIN 5"/>
    <property type="match status" value="1"/>
</dbReference>
<keyword evidence="2" id="KW-1185">Reference proteome</keyword>
<dbReference type="RefSeq" id="XP_020082360.1">
    <property type="nucleotide sequence ID" value="XM_020226771.1"/>
</dbReference>
<dbReference type="OrthoDB" id="1936600at2759"/>
<comment type="similarity">
    <text evidence="1">Belongs to the abscisic acid and water stress-induced protein family.</text>
</comment>
<dbReference type="AlphaFoldDB" id="A0A6P5ELX9"/>
<dbReference type="Pfam" id="PF02496">
    <property type="entry name" value="ABA_WDS"/>
    <property type="match status" value="1"/>
</dbReference>
<protein>
    <submittedName>
        <fullName evidence="3">Abscisic stress-ripening protein 1-like</fullName>
    </submittedName>
</protein>
<dbReference type="InterPro" id="IPR003496">
    <property type="entry name" value="ABA_WDS"/>
</dbReference>
<accession>A0A6P5ELX9</accession>
<name>A0A6P5ELX9_ANACO</name>
<sequence length="84" mass="9564">MSEEKDYEKEEKHHKHLELLGELGAVAAGAFALPQYEGHKARTDPKHAHRHRLEEEIAETVALACAGFALHEHHEKNKAKKHQN</sequence>
<evidence type="ECO:0000313" key="2">
    <source>
        <dbReference type="Proteomes" id="UP000515123"/>
    </source>
</evidence>
<evidence type="ECO:0000313" key="3">
    <source>
        <dbReference type="RefSeq" id="XP_020082360.1"/>
    </source>
</evidence>
<evidence type="ECO:0000256" key="1">
    <source>
        <dbReference type="ARBA" id="ARBA00007160"/>
    </source>
</evidence>
<gene>
    <name evidence="3" type="primary">LOC109705958</name>
</gene>